<keyword evidence="3" id="KW-0560">Oxidoreductase</keyword>
<dbReference type="PANTHER" id="PTHR35330">
    <property type="entry name" value="SIROHEME BIOSYNTHESIS PROTEIN MET8"/>
    <property type="match status" value="1"/>
</dbReference>
<dbReference type="InterPro" id="IPR036291">
    <property type="entry name" value="NAD(P)-bd_dom_sf"/>
</dbReference>
<dbReference type="STRING" id="1619234.SAMN05421730_103217"/>
<dbReference type="SUPFAM" id="SSF51735">
    <property type="entry name" value="NAD(P)-binding Rossmann-fold domains"/>
    <property type="match status" value="1"/>
</dbReference>
<dbReference type="InterPro" id="IPR028161">
    <property type="entry name" value="Met8-like"/>
</dbReference>
<keyword evidence="8" id="KW-1185">Reference proteome</keyword>
<name>A0A1D3TXK6_9FIRM</name>
<dbReference type="EC" id="1.3.1.76" evidence="2"/>
<dbReference type="NCBIfam" id="TIGR01470">
    <property type="entry name" value="cysG_Nterm"/>
    <property type="match status" value="1"/>
</dbReference>
<dbReference type="UniPathway" id="UPA00262">
    <property type="reaction ID" value="UER00222"/>
</dbReference>
<evidence type="ECO:0000256" key="6">
    <source>
        <dbReference type="ARBA" id="ARBA00047561"/>
    </source>
</evidence>
<gene>
    <name evidence="7" type="ORF">SAMN05421730_103217</name>
</gene>
<comment type="pathway">
    <text evidence="1">Porphyrin-containing compound metabolism; siroheme biosynthesis; sirohydrochlorin from precorrin-2: step 1/1.</text>
</comment>
<dbReference type="RefSeq" id="WP_091236367.1">
    <property type="nucleotide sequence ID" value="NZ_FMKA01000032.1"/>
</dbReference>
<dbReference type="GO" id="GO:0043115">
    <property type="term" value="F:precorrin-2 dehydrogenase activity"/>
    <property type="evidence" value="ECO:0007669"/>
    <property type="project" value="UniProtKB-EC"/>
</dbReference>
<dbReference type="PANTHER" id="PTHR35330:SF1">
    <property type="entry name" value="SIROHEME BIOSYNTHESIS PROTEIN MET8"/>
    <property type="match status" value="1"/>
</dbReference>
<dbReference type="Pfam" id="PF13241">
    <property type="entry name" value="NAD_binding_7"/>
    <property type="match status" value="1"/>
</dbReference>
<sequence length="165" mass="18617">MIRDRAREAGQTGEEMDYFPMFVDLEDKKIVVVGGGTIATRRVEALLKFRCRITLVAPEISDVLRSCADKGILEWKPAEYEAEDCRDAFFILAATGSREVNHRVYLDAKKRGITVNVCDKKEECDFYFPGTIVQDDVVIGVTSSGSDHRLAKKIREKIEEVLSLL</sequence>
<dbReference type="InterPro" id="IPR006367">
    <property type="entry name" value="Sirohaem_synthase_N"/>
</dbReference>
<evidence type="ECO:0000256" key="1">
    <source>
        <dbReference type="ARBA" id="ARBA00005010"/>
    </source>
</evidence>
<dbReference type="Proteomes" id="UP000199315">
    <property type="component" value="Unassembled WGS sequence"/>
</dbReference>
<keyword evidence="4" id="KW-0520">NAD</keyword>
<organism evidence="7 8">
    <name type="scientific">Anaerobium acetethylicum</name>
    <dbReference type="NCBI Taxonomy" id="1619234"/>
    <lineage>
        <taxon>Bacteria</taxon>
        <taxon>Bacillati</taxon>
        <taxon>Bacillota</taxon>
        <taxon>Clostridia</taxon>
        <taxon>Lachnospirales</taxon>
        <taxon>Lachnospiraceae</taxon>
        <taxon>Anaerobium</taxon>
    </lineage>
</organism>
<evidence type="ECO:0000256" key="4">
    <source>
        <dbReference type="ARBA" id="ARBA00023027"/>
    </source>
</evidence>
<accession>A0A1D3TXK6</accession>
<evidence type="ECO:0000313" key="8">
    <source>
        <dbReference type="Proteomes" id="UP000199315"/>
    </source>
</evidence>
<evidence type="ECO:0000256" key="5">
    <source>
        <dbReference type="ARBA" id="ARBA00023244"/>
    </source>
</evidence>
<keyword evidence="5" id="KW-0627">Porphyrin biosynthesis</keyword>
<reference evidence="7 8" key="1">
    <citation type="submission" date="2016-09" db="EMBL/GenBank/DDBJ databases">
        <authorList>
            <person name="Capua I."/>
            <person name="De Benedictis P."/>
            <person name="Joannis T."/>
            <person name="Lombin L.H."/>
            <person name="Cattoli G."/>
        </authorList>
    </citation>
    <scope>NUCLEOTIDE SEQUENCE [LARGE SCALE GENOMIC DNA]</scope>
    <source>
        <strain evidence="7 8">GluBS11</strain>
    </source>
</reference>
<dbReference type="Gene3D" id="3.40.50.720">
    <property type="entry name" value="NAD(P)-binding Rossmann-like Domain"/>
    <property type="match status" value="1"/>
</dbReference>
<dbReference type="GO" id="GO:0004325">
    <property type="term" value="F:ferrochelatase activity"/>
    <property type="evidence" value="ECO:0007669"/>
    <property type="project" value="InterPro"/>
</dbReference>
<protein>
    <recommendedName>
        <fullName evidence="2">precorrin-2 dehydrogenase</fullName>
        <ecNumber evidence="2">1.3.1.76</ecNumber>
    </recommendedName>
</protein>
<dbReference type="EMBL" id="FMKA01000032">
    <property type="protein sequence ID" value="SCP99097.1"/>
    <property type="molecule type" value="Genomic_DNA"/>
</dbReference>
<dbReference type="AlphaFoldDB" id="A0A1D3TXK6"/>
<evidence type="ECO:0000256" key="3">
    <source>
        <dbReference type="ARBA" id="ARBA00023002"/>
    </source>
</evidence>
<dbReference type="GO" id="GO:0019354">
    <property type="term" value="P:siroheme biosynthetic process"/>
    <property type="evidence" value="ECO:0007669"/>
    <property type="project" value="UniProtKB-UniPathway"/>
</dbReference>
<comment type="catalytic activity">
    <reaction evidence="6">
        <text>precorrin-2 + NAD(+) = sirohydrochlorin + NADH + 2 H(+)</text>
        <dbReference type="Rhea" id="RHEA:15613"/>
        <dbReference type="ChEBI" id="CHEBI:15378"/>
        <dbReference type="ChEBI" id="CHEBI:57540"/>
        <dbReference type="ChEBI" id="CHEBI:57945"/>
        <dbReference type="ChEBI" id="CHEBI:58351"/>
        <dbReference type="ChEBI" id="CHEBI:58827"/>
        <dbReference type="EC" id="1.3.1.76"/>
    </reaction>
</comment>
<evidence type="ECO:0000256" key="2">
    <source>
        <dbReference type="ARBA" id="ARBA00012400"/>
    </source>
</evidence>
<proteinExistence type="predicted"/>
<evidence type="ECO:0000313" key="7">
    <source>
        <dbReference type="EMBL" id="SCP99097.1"/>
    </source>
</evidence>
<dbReference type="OrthoDB" id="9773765at2"/>
<dbReference type="SUPFAM" id="SSF75615">
    <property type="entry name" value="Siroheme synthase middle domains-like"/>
    <property type="match status" value="1"/>
</dbReference>